<gene>
    <name evidence="1" type="ORF">FA95DRAFT_1142422</name>
</gene>
<keyword evidence="2" id="KW-1185">Reference proteome</keyword>
<dbReference type="EMBL" id="MU276411">
    <property type="protein sequence ID" value="KAI0038792.1"/>
    <property type="molecule type" value="Genomic_DNA"/>
</dbReference>
<evidence type="ECO:0000313" key="2">
    <source>
        <dbReference type="Proteomes" id="UP000814033"/>
    </source>
</evidence>
<dbReference type="Proteomes" id="UP000814033">
    <property type="component" value="Unassembled WGS sequence"/>
</dbReference>
<accession>A0ACB8R4I6</accession>
<protein>
    <submittedName>
        <fullName evidence="1">Uncharacterized protein</fullName>
    </submittedName>
</protein>
<reference evidence="1" key="2">
    <citation type="journal article" date="2022" name="New Phytol.">
        <title>Evolutionary transition to the ectomycorrhizal habit in the genomes of a hyperdiverse lineage of mushroom-forming fungi.</title>
        <authorList>
            <person name="Looney B."/>
            <person name="Miyauchi S."/>
            <person name="Morin E."/>
            <person name="Drula E."/>
            <person name="Courty P.E."/>
            <person name="Kohler A."/>
            <person name="Kuo A."/>
            <person name="LaButti K."/>
            <person name="Pangilinan J."/>
            <person name="Lipzen A."/>
            <person name="Riley R."/>
            <person name="Andreopoulos W."/>
            <person name="He G."/>
            <person name="Johnson J."/>
            <person name="Nolan M."/>
            <person name="Tritt A."/>
            <person name="Barry K.W."/>
            <person name="Grigoriev I.V."/>
            <person name="Nagy L.G."/>
            <person name="Hibbett D."/>
            <person name="Henrissat B."/>
            <person name="Matheny P.B."/>
            <person name="Labbe J."/>
            <person name="Martin F.M."/>
        </authorList>
    </citation>
    <scope>NUCLEOTIDE SEQUENCE</scope>
    <source>
        <strain evidence="1">FP105234-sp</strain>
    </source>
</reference>
<reference evidence="1" key="1">
    <citation type="submission" date="2021-02" db="EMBL/GenBank/DDBJ databases">
        <authorList>
            <consortium name="DOE Joint Genome Institute"/>
            <person name="Ahrendt S."/>
            <person name="Looney B.P."/>
            <person name="Miyauchi S."/>
            <person name="Morin E."/>
            <person name="Drula E."/>
            <person name="Courty P.E."/>
            <person name="Chicoki N."/>
            <person name="Fauchery L."/>
            <person name="Kohler A."/>
            <person name="Kuo A."/>
            <person name="Labutti K."/>
            <person name="Pangilinan J."/>
            <person name="Lipzen A."/>
            <person name="Riley R."/>
            <person name="Andreopoulos W."/>
            <person name="He G."/>
            <person name="Johnson J."/>
            <person name="Barry K.W."/>
            <person name="Grigoriev I.V."/>
            <person name="Nagy L."/>
            <person name="Hibbett D."/>
            <person name="Henrissat B."/>
            <person name="Matheny P.B."/>
            <person name="Labbe J."/>
            <person name="Martin F."/>
        </authorList>
    </citation>
    <scope>NUCLEOTIDE SEQUENCE</scope>
    <source>
        <strain evidence="1">FP105234-sp</strain>
    </source>
</reference>
<evidence type="ECO:0000313" key="1">
    <source>
        <dbReference type="EMBL" id="KAI0038792.1"/>
    </source>
</evidence>
<sequence>MSFSRFFHNISHPKLKRGHSADELGRQGKSSTSPDSAPRRPGPRALTNPGDPGLLGLSTSSTLRNSSPPLAGNEPPSAEGYVASPRAISPDTAAESADSDTAPPVGAFTSTLAVAWEQVKKGPESSPGGTRVVNAAGIGQCGRGSRRQKYICTTRDGSCDRF</sequence>
<organism evidence="1 2">
    <name type="scientific">Auriscalpium vulgare</name>
    <dbReference type="NCBI Taxonomy" id="40419"/>
    <lineage>
        <taxon>Eukaryota</taxon>
        <taxon>Fungi</taxon>
        <taxon>Dikarya</taxon>
        <taxon>Basidiomycota</taxon>
        <taxon>Agaricomycotina</taxon>
        <taxon>Agaricomycetes</taxon>
        <taxon>Russulales</taxon>
        <taxon>Auriscalpiaceae</taxon>
        <taxon>Auriscalpium</taxon>
    </lineage>
</organism>
<name>A0ACB8R4I6_9AGAM</name>
<proteinExistence type="predicted"/>
<comment type="caution">
    <text evidence="1">The sequence shown here is derived from an EMBL/GenBank/DDBJ whole genome shotgun (WGS) entry which is preliminary data.</text>
</comment>